<feature type="compositionally biased region" description="Basic and acidic residues" evidence="1">
    <location>
        <begin position="89"/>
        <end position="100"/>
    </location>
</feature>
<keyword evidence="2" id="KW-0732">Signal</keyword>
<proteinExistence type="predicted"/>
<name>A0A8D7FN48_MUSAM</name>
<feature type="region of interest" description="Disordered" evidence="1">
    <location>
        <begin position="73"/>
        <end position="109"/>
    </location>
</feature>
<evidence type="ECO:0000313" key="3">
    <source>
        <dbReference type="EMBL" id="CAG1859394.1"/>
    </source>
</evidence>
<organism evidence="3">
    <name type="scientific">Musa acuminata subsp. malaccensis</name>
    <name type="common">Wild banana</name>
    <name type="synonym">Musa malaccensis</name>
    <dbReference type="NCBI Taxonomy" id="214687"/>
    <lineage>
        <taxon>Eukaryota</taxon>
        <taxon>Viridiplantae</taxon>
        <taxon>Streptophyta</taxon>
        <taxon>Embryophyta</taxon>
        <taxon>Tracheophyta</taxon>
        <taxon>Spermatophyta</taxon>
        <taxon>Magnoliopsida</taxon>
        <taxon>Liliopsida</taxon>
        <taxon>Zingiberales</taxon>
        <taxon>Musaceae</taxon>
        <taxon>Musa</taxon>
    </lineage>
</organism>
<feature type="region of interest" description="Disordered" evidence="1">
    <location>
        <begin position="131"/>
        <end position="150"/>
    </location>
</feature>
<reference evidence="3" key="1">
    <citation type="submission" date="2021-03" db="EMBL/GenBank/DDBJ databases">
        <authorList>
            <consortium name="Genoscope - CEA"/>
            <person name="William W."/>
        </authorList>
    </citation>
    <scope>NUCLEOTIDE SEQUENCE</scope>
    <source>
        <strain evidence="3">Doubled-haploid Pahang</strain>
    </source>
</reference>
<dbReference type="AlphaFoldDB" id="A0A8D7FN48"/>
<feature type="chain" id="PRO_5034927884" evidence="2">
    <location>
        <begin position="16"/>
        <end position="184"/>
    </location>
</feature>
<protein>
    <submittedName>
        <fullName evidence="3">(wild Malaysian banana) hypothetical protein</fullName>
    </submittedName>
</protein>
<sequence length="184" mass="20399">MITSSLLLLLQTHRACVLVHQTGLSAMQWACRSGIESAACSHRPTSQQQEDEGMSWGSFVRCSRVLWVNLEDEEETKRRTSSKRASSQGRERGPGREEKPNSSSAWRSSSRNAGWLSCDARTTNRRELLPTHTATCPAGTSEAAPAPPRPLLNASTAAALSLHRRSICRSHTMWRILLHFPIPP</sequence>
<evidence type="ECO:0000256" key="2">
    <source>
        <dbReference type="SAM" id="SignalP"/>
    </source>
</evidence>
<accession>A0A8D7FN48</accession>
<gene>
    <name evidence="3" type="ORF">GSMUA_296890.1</name>
</gene>
<dbReference type="EMBL" id="HG996466">
    <property type="protein sequence ID" value="CAG1859394.1"/>
    <property type="molecule type" value="Genomic_DNA"/>
</dbReference>
<feature type="signal peptide" evidence="2">
    <location>
        <begin position="1"/>
        <end position="15"/>
    </location>
</feature>
<evidence type="ECO:0000256" key="1">
    <source>
        <dbReference type="SAM" id="MobiDB-lite"/>
    </source>
</evidence>
<feature type="non-terminal residue" evidence="3">
    <location>
        <position position="184"/>
    </location>
</feature>